<dbReference type="Gene3D" id="3.10.180.10">
    <property type="entry name" value="2,3-Dihydroxybiphenyl 1,2-Dioxygenase, domain 1"/>
    <property type="match status" value="2"/>
</dbReference>
<keyword evidence="4" id="KW-1185">Reference proteome</keyword>
<feature type="domain" description="VOC" evidence="2">
    <location>
        <begin position="169"/>
        <end position="282"/>
    </location>
</feature>
<dbReference type="PROSITE" id="PS51257">
    <property type="entry name" value="PROKAR_LIPOPROTEIN"/>
    <property type="match status" value="1"/>
</dbReference>
<dbReference type="EMBL" id="JAMWYS010000028">
    <property type="protein sequence ID" value="MCO4292881.1"/>
    <property type="molecule type" value="Genomic_DNA"/>
</dbReference>
<evidence type="ECO:0000313" key="3">
    <source>
        <dbReference type="EMBL" id="MCO4292881.1"/>
    </source>
</evidence>
<name>A0A9X2F286_9SPHI</name>
<feature type="signal peptide" evidence="1">
    <location>
        <begin position="1"/>
        <end position="22"/>
    </location>
</feature>
<dbReference type="Proteomes" id="UP001155182">
    <property type="component" value="Unassembled WGS sequence"/>
</dbReference>
<gene>
    <name evidence="3" type="ORF">NF867_08415</name>
</gene>
<dbReference type="PROSITE" id="PS51819">
    <property type="entry name" value="VOC"/>
    <property type="match status" value="2"/>
</dbReference>
<evidence type="ECO:0000259" key="2">
    <source>
        <dbReference type="PROSITE" id="PS51819"/>
    </source>
</evidence>
<dbReference type="PANTHER" id="PTHR33993">
    <property type="entry name" value="GLYOXALASE-RELATED"/>
    <property type="match status" value="1"/>
</dbReference>
<dbReference type="SUPFAM" id="SSF54593">
    <property type="entry name" value="Glyoxalase/Bleomycin resistance protein/Dihydroxybiphenyl dioxygenase"/>
    <property type="match status" value="1"/>
</dbReference>
<dbReference type="CDD" id="cd07247">
    <property type="entry name" value="SgaA_N_like"/>
    <property type="match status" value="2"/>
</dbReference>
<dbReference type="AlphaFoldDB" id="A0A9X2F286"/>
<dbReference type="RefSeq" id="WP_252587373.1">
    <property type="nucleotide sequence ID" value="NZ_JAMWYS010000028.1"/>
</dbReference>
<accession>A0A9X2F286</accession>
<dbReference type="InterPro" id="IPR029068">
    <property type="entry name" value="Glyas_Bleomycin-R_OHBP_Dase"/>
</dbReference>
<keyword evidence="1" id="KW-0732">Signal</keyword>
<dbReference type="InterPro" id="IPR053863">
    <property type="entry name" value="Glyoxy/Ble-like_N"/>
</dbReference>
<feature type="domain" description="VOC" evidence="2">
    <location>
        <begin position="40"/>
        <end position="155"/>
    </location>
</feature>
<evidence type="ECO:0000256" key="1">
    <source>
        <dbReference type="SAM" id="SignalP"/>
    </source>
</evidence>
<evidence type="ECO:0000313" key="4">
    <source>
        <dbReference type="Proteomes" id="UP001155182"/>
    </source>
</evidence>
<sequence length="286" mass="31484">MKFTQALILVFYSLLISSCQQKFNVPPVSKEPTNVYTPGRFVWHDLVTPDVEQSKKFYGEVFGWNFETIGSGETSYTVIKKGDEDIGGIFPIPSSSKVNTGEWVASLSVNNINEAVNQTVLAGGKILRGVKELNGRGKTALVSDPQGGILAYIKAIGGDPVIKKPELNSWLGMELWTNNVEESKSFYRSLVGYETEDIKETKMQFTAFTKQGKICAAILKNPVANVRTHWMPYIRVENVVSTLDKAKAAGATILLAPSPEVRNSSVAIILDPQRAPLVLQEFTPQN</sequence>
<dbReference type="InterPro" id="IPR037523">
    <property type="entry name" value="VOC_core"/>
</dbReference>
<proteinExistence type="predicted"/>
<reference evidence="3" key="1">
    <citation type="submission" date="2022-06" db="EMBL/GenBank/DDBJ databases">
        <title>Solitalea sp. MAHUQ-68 isolated from rhizospheric soil.</title>
        <authorList>
            <person name="Huq M.A."/>
        </authorList>
    </citation>
    <scope>NUCLEOTIDE SEQUENCE</scope>
    <source>
        <strain evidence="3">MAHUQ-68</strain>
    </source>
</reference>
<dbReference type="Pfam" id="PF22677">
    <property type="entry name" value="Ble-like_N"/>
    <property type="match status" value="1"/>
</dbReference>
<comment type="caution">
    <text evidence="3">The sequence shown here is derived from an EMBL/GenBank/DDBJ whole genome shotgun (WGS) entry which is preliminary data.</text>
</comment>
<dbReference type="PANTHER" id="PTHR33993:SF14">
    <property type="entry name" value="GB|AAF24581.1"/>
    <property type="match status" value="1"/>
</dbReference>
<dbReference type="Pfam" id="PF00903">
    <property type="entry name" value="Glyoxalase"/>
    <property type="match status" value="1"/>
</dbReference>
<dbReference type="InterPro" id="IPR052164">
    <property type="entry name" value="Anthracycline_SecMetBiosynth"/>
</dbReference>
<feature type="chain" id="PRO_5040955526" evidence="1">
    <location>
        <begin position="23"/>
        <end position="286"/>
    </location>
</feature>
<organism evidence="3 4">
    <name type="scientific">Solitalea agri</name>
    <dbReference type="NCBI Taxonomy" id="2953739"/>
    <lineage>
        <taxon>Bacteria</taxon>
        <taxon>Pseudomonadati</taxon>
        <taxon>Bacteroidota</taxon>
        <taxon>Sphingobacteriia</taxon>
        <taxon>Sphingobacteriales</taxon>
        <taxon>Sphingobacteriaceae</taxon>
        <taxon>Solitalea</taxon>
    </lineage>
</organism>
<dbReference type="InterPro" id="IPR004360">
    <property type="entry name" value="Glyas_Fos-R_dOase_dom"/>
</dbReference>
<protein>
    <submittedName>
        <fullName evidence="3">VOC family protein</fullName>
    </submittedName>
</protein>